<dbReference type="FunFam" id="3.30.300.330:FF:000001">
    <property type="entry name" value="Alkylglycerone-phosphate synthase"/>
    <property type="match status" value="1"/>
</dbReference>
<dbReference type="CTD" id="8540"/>
<evidence type="ECO:0000256" key="25">
    <source>
        <dbReference type="RuleBase" id="RU363113"/>
    </source>
</evidence>
<feature type="compositionally biased region" description="Basic and acidic residues" evidence="26">
    <location>
        <begin position="51"/>
        <end position="63"/>
    </location>
</feature>
<evidence type="ECO:0000259" key="27">
    <source>
        <dbReference type="PROSITE" id="PS51387"/>
    </source>
</evidence>
<evidence type="ECO:0000256" key="7">
    <source>
        <dbReference type="ARBA" id="ARBA00022553"/>
    </source>
</evidence>
<evidence type="ECO:0000256" key="17">
    <source>
        <dbReference type="ARBA" id="ARBA00050094"/>
    </source>
</evidence>
<evidence type="ECO:0000256" key="13">
    <source>
        <dbReference type="ARBA" id="ARBA00023098"/>
    </source>
</evidence>
<dbReference type="Gene3D" id="3.30.160.650">
    <property type="match status" value="1"/>
</dbReference>
<comment type="catalytic activity">
    <reaction evidence="17">
        <text>a long chain fatty alcohol + a 1-acylglycerone 3-phosphate = a 1-O-alkylglycerone 3-phosphate + a long-chain fatty acid + H(+)</text>
        <dbReference type="Rhea" id="RHEA:36171"/>
        <dbReference type="ChEBI" id="CHEBI:15378"/>
        <dbReference type="ChEBI" id="CHEBI:17135"/>
        <dbReference type="ChEBI" id="CHEBI:57534"/>
        <dbReference type="ChEBI" id="CHEBI:57560"/>
        <dbReference type="ChEBI" id="CHEBI:73315"/>
        <dbReference type="EC" id="2.5.1.26"/>
    </reaction>
    <physiologicalReaction direction="left-to-right" evidence="17">
        <dbReference type="Rhea" id="RHEA:36172"/>
    </physiologicalReaction>
</comment>
<evidence type="ECO:0000256" key="12">
    <source>
        <dbReference type="ARBA" id="ARBA00022990"/>
    </source>
</evidence>
<dbReference type="InterPro" id="IPR036318">
    <property type="entry name" value="FAD-bd_PCMH-like_sf"/>
</dbReference>
<evidence type="ECO:0000256" key="26">
    <source>
        <dbReference type="SAM" id="MobiDB-lite"/>
    </source>
</evidence>
<dbReference type="Pfam" id="PF02913">
    <property type="entry name" value="FAD-oxidase_C"/>
    <property type="match status" value="1"/>
</dbReference>
<dbReference type="Gene3D" id="3.30.70.3450">
    <property type="match status" value="1"/>
</dbReference>
<dbReference type="PROSITE" id="PS51387">
    <property type="entry name" value="FAD_PCMH"/>
    <property type="match status" value="1"/>
</dbReference>
<evidence type="ECO:0000256" key="24">
    <source>
        <dbReference type="PIRSR" id="PIRSR625650-4"/>
    </source>
</evidence>
<dbReference type="GO" id="GO:0071949">
    <property type="term" value="F:FAD binding"/>
    <property type="evidence" value="ECO:0007669"/>
    <property type="project" value="InterPro"/>
</dbReference>
<dbReference type="GeneID" id="103114963"/>
<keyword evidence="8 25" id="KW-0285">Flavoprotein</keyword>
<evidence type="ECO:0000256" key="21">
    <source>
        <dbReference type="PIRSR" id="PIRSR625650-1"/>
    </source>
</evidence>
<feature type="site" description="Important for enzyme activity" evidence="24">
    <location>
        <position position="449"/>
    </location>
</feature>
<dbReference type="RefSeq" id="XP_007524759.1">
    <property type="nucleotide sequence ID" value="XM_007524697.3"/>
</dbReference>
<comment type="similarity">
    <text evidence="4 25">Belongs to the FAD-binding oxidoreductase/transferase type 4 family.</text>
</comment>
<comment type="catalytic activity">
    <reaction evidence="19">
        <text>hexadecan-1-ol + 1-hexadecanoylglycerone 3-phosphate = 1-O-hexadecylglycerone 3-phosphate + hexadecanoate + H(+)</text>
        <dbReference type="Rhea" id="RHEA:40659"/>
        <dbReference type="ChEBI" id="CHEBI:7896"/>
        <dbReference type="ChEBI" id="CHEBI:15378"/>
        <dbReference type="ChEBI" id="CHEBI:16125"/>
        <dbReference type="ChEBI" id="CHEBI:58303"/>
        <dbReference type="ChEBI" id="CHEBI:77429"/>
    </reaction>
    <physiologicalReaction direction="left-to-right" evidence="19">
        <dbReference type="Rhea" id="RHEA:40660"/>
    </physiologicalReaction>
</comment>
<feature type="region of interest" description="Disordered" evidence="26">
    <location>
        <begin position="93"/>
        <end position="114"/>
    </location>
</feature>
<keyword evidence="12" id="KW-0007">Acetylation</keyword>
<feature type="binding site" evidence="23">
    <location>
        <begin position="264"/>
        <end position="270"/>
    </location>
    <ligand>
        <name>FAD</name>
        <dbReference type="ChEBI" id="CHEBI:57692"/>
    </ligand>
</feature>
<accession>A0A1S2ZUI5</accession>
<dbReference type="Gene3D" id="3.30.465.10">
    <property type="match status" value="1"/>
</dbReference>
<dbReference type="AlphaFoldDB" id="A0A1S2ZUI5"/>
<dbReference type="InterPro" id="IPR006094">
    <property type="entry name" value="Oxid_FAD_bind_N"/>
</dbReference>
<evidence type="ECO:0000256" key="6">
    <source>
        <dbReference type="ARBA" id="ARBA00022516"/>
    </source>
</evidence>
<feature type="binding site" evidence="22">
    <location>
        <position position="545"/>
    </location>
    <ligand>
        <name>substrate</name>
    </ligand>
</feature>
<comment type="subcellular location">
    <subcellularLocation>
        <location evidence="16">Peroxisome membrane</location>
    </subcellularLocation>
</comment>
<protein>
    <recommendedName>
        <fullName evidence="25">Alkylglycerone-phosphate synthase</fullName>
        <shortName evidence="25">Alkyl-DHAP synthase</shortName>
        <ecNumber evidence="25">2.5.1.26</ecNumber>
    </recommendedName>
</protein>
<dbReference type="Proteomes" id="UP001652624">
    <property type="component" value="Chromosome 18"/>
</dbReference>
<evidence type="ECO:0000256" key="5">
    <source>
        <dbReference type="ARBA" id="ARBA00011738"/>
    </source>
</evidence>
<dbReference type="InterPro" id="IPR016166">
    <property type="entry name" value="FAD-bd_PCMH"/>
</dbReference>
<dbReference type="FunFam" id="3.30.43.10:FF:000003">
    <property type="entry name" value="Alkylglycerone-phosphate synthase"/>
    <property type="match status" value="1"/>
</dbReference>
<keyword evidence="11" id="KW-0809">Transit peptide</keyword>
<feature type="binding site" evidence="23">
    <location>
        <begin position="333"/>
        <end position="339"/>
    </location>
    <ligand>
        <name>FAD</name>
        <dbReference type="ChEBI" id="CHEBI:57692"/>
    </ligand>
</feature>
<dbReference type="Gene3D" id="1.10.45.10">
    <property type="entry name" value="Vanillyl-alcohol Oxidase, Chain A, domain 4"/>
    <property type="match status" value="1"/>
</dbReference>
<dbReference type="FunFam" id="3.30.465.10:FF:000011">
    <property type="entry name" value="Alkylglycerone-phosphate synthase"/>
    <property type="match status" value="1"/>
</dbReference>
<dbReference type="eggNOG" id="KOG1233">
    <property type="taxonomic scope" value="Eukaryota"/>
</dbReference>
<evidence type="ECO:0000256" key="15">
    <source>
        <dbReference type="ARBA" id="ARBA00023140"/>
    </source>
</evidence>
<comment type="function">
    <text evidence="20">Catalyzes the exchange of the acyl chain in acyl-dihydroxyacetonephosphate (acyl-DHAP) for a long chain fatty alcohol, yielding the first ether linked intermediate, i.e. alkyl-dihydroxyacetonephosphate (alkyl-DHAP), in the pathway of ether lipid biosynthesis.</text>
</comment>
<name>A0A1S2ZUI5_ERIEU</name>
<evidence type="ECO:0000256" key="23">
    <source>
        <dbReference type="PIRSR" id="PIRSR625650-3"/>
    </source>
</evidence>
<dbReference type="InterPro" id="IPR016167">
    <property type="entry name" value="FAD-bd_PCMH_sub1"/>
</dbReference>
<comment type="pathway">
    <text evidence="2 25">Glycerolipid metabolism; ether lipid biosynthesis.</text>
</comment>
<dbReference type="EC" id="2.5.1.26" evidence="25"/>
<dbReference type="STRING" id="9365.ENSEEUP00000014287"/>
<evidence type="ECO:0000256" key="20">
    <source>
        <dbReference type="ARBA" id="ARBA00058754"/>
    </source>
</evidence>
<evidence type="ECO:0000256" key="4">
    <source>
        <dbReference type="ARBA" id="ARBA00008000"/>
    </source>
</evidence>
<keyword evidence="6 25" id="KW-0444">Lipid biosynthesis</keyword>
<comment type="catalytic activity">
    <reaction evidence="18">
        <text>1-hexadecanoylglycerone 3-phosphate + a long-chain fatty acid = a 1-acylglycerone 3-phosphate + hexadecanoate</text>
        <dbReference type="Rhea" id="RHEA:40727"/>
        <dbReference type="ChEBI" id="CHEBI:7896"/>
        <dbReference type="ChEBI" id="CHEBI:57534"/>
        <dbReference type="ChEBI" id="CHEBI:57560"/>
        <dbReference type="ChEBI" id="CHEBI:58303"/>
    </reaction>
    <physiologicalReaction direction="left-to-right" evidence="18">
        <dbReference type="Rhea" id="RHEA:40728"/>
    </physiologicalReaction>
</comment>
<dbReference type="FunFam" id="3.30.70.3450:FF:000001">
    <property type="entry name" value="Alkylglycerone-phosphate synthase"/>
    <property type="match status" value="1"/>
</dbReference>
<keyword evidence="9 25" id="KW-0808">Transferase</keyword>
<evidence type="ECO:0000313" key="29">
    <source>
        <dbReference type="RefSeq" id="XP_007524759.1"/>
    </source>
</evidence>
<evidence type="ECO:0000256" key="10">
    <source>
        <dbReference type="ARBA" id="ARBA00022827"/>
    </source>
</evidence>
<evidence type="ECO:0000256" key="1">
    <source>
        <dbReference type="ARBA" id="ARBA00001974"/>
    </source>
</evidence>
<dbReference type="PANTHER" id="PTHR46568">
    <property type="entry name" value="ALKYLDIHYDROXYACETONEPHOSPHATE SYNTHASE, PEROXISOMAL"/>
    <property type="match status" value="1"/>
</dbReference>
<feature type="domain" description="FAD-binding PCMH-type" evidence="27">
    <location>
        <begin position="232"/>
        <end position="414"/>
    </location>
</feature>
<dbReference type="InterPro" id="IPR016171">
    <property type="entry name" value="Vanillyl_alc_oxidase_C-sub2"/>
</dbReference>
<evidence type="ECO:0000313" key="28">
    <source>
        <dbReference type="Proteomes" id="UP001652624"/>
    </source>
</evidence>
<comment type="subunit">
    <text evidence="5 25">Homodimer.</text>
</comment>
<feature type="binding site" evidence="23">
    <location>
        <begin position="398"/>
        <end position="404"/>
    </location>
    <ligand>
        <name>FAD</name>
        <dbReference type="ChEBI" id="CHEBI:57692"/>
    </ligand>
</feature>
<proteinExistence type="inferred from homology"/>
<dbReference type="FunFam" id="1.10.45.10:FF:000002">
    <property type="entry name" value="Alkylglycerone-phosphate synthase"/>
    <property type="match status" value="1"/>
</dbReference>
<keyword evidence="14" id="KW-0472">Membrane</keyword>
<keyword evidence="10 23" id="KW-0274">FAD</keyword>
<keyword evidence="13 25" id="KW-0443">Lipid metabolism</keyword>
<feature type="region of interest" description="Disordered" evidence="26">
    <location>
        <begin position="1"/>
        <end position="28"/>
    </location>
</feature>
<keyword evidence="7" id="KW-0597">Phosphoprotein</keyword>
<dbReference type="Pfam" id="PF01565">
    <property type="entry name" value="FAD_binding_4"/>
    <property type="match status" value="1"/>
</dbReference>
<dbReference type="FunCoup" id="A0A1S2ZUI5">
    <property type="interactions" value="1729"/>
</dbReference>
<reference evidence="29" key="1">
    <citation type="submission" date="2025-08" db="UniProtKB">
        <authorList>
            <consortium name="RefSeq"/>
        </authorList>
    </citation>
    <scope>IDENTIFICATION</scope>
</reference>
<dbReference type="SUPFAM" id="SSF55103">
    <property type="entry name" value="FAD-linked oxidases, C-terminal domain"/>
    <property type="match status" value="1"/>
</dbReference>
<dbReference type="InterPro" id="IPR004113">
    <property type="entry name" value="FAD-bd_oxidored_4_C"/>
</dbReference>
<dbReference type="InterPro" id="IPR016164">
    <property type="entry name" value="FAD-linked_Oxase-like_C"/>
</dbReference>
<dbReference type="Gene3D" id="3.30.300.330">
    <property type="match status" value="1"/>
</dbReference>
<evidence type="ECO:0000256" key="14">
    <source>
        <dbReference type="ARBA" id="ARBA00023136"/>
    </source>
</evidence>
<comment type="pathway">
    <text evidence="3">Lipid metabolism.</text>
</comment>
<dbReference type="InParanoid" id="A0A1S2ZUI5"/>
<dbReference type="OrthoDB" id="7786253at2759"/>
<evidence type="ECO:0000256" key="8">
    <source>
        <dbReference type="ARBA" id="ARBA00022630"/>
    </source>
</evidence>
<organism evidence="28 29">
    <name type="scientific">Erinaceus europaeus</name>
    <name type="common">Western European hedgehog</name>
    <dbReference type="NCBI Taxonomy" id="9365"/>
    <lineage>
        <taxon>Eukaryota</taxon>
        <taxon>Metazoa</taxon>
        <taxon>Chordata</taxon>
        <taxon>Craniata</taxon>
        <taxon>Vertebrata</taxon>
        <taxon>Euteleostomi</taxon>
        <taxon>Mammalia</taxon>
        <taxon>Eutheria</taxon>
        <taxon>Laurasiatheria</taxon>
        <taxon>Eulipotyphla</taxon>
        <taxon>Erinaceidae</taxon>
        <taxon>Erinaceinae</taxon>
        <taxon>Erinaceus</taxon>
    </lineage>
</organism>
<dbReference type="Gene3D" id="3.30.43.10">
    <property type="entry name" value="Uridine Diphospho-n-acetylenolpyruvylglucosamine Reductase, domain 2"/>
    <property type="match status" value="1"/>
</dbReference>
<dbReference type="GO" id="GO:0008609">
    <property type="term" value="F:alkylglycerone-phosphate synthase activity"/>
    <property type="evidence" value="ECO:0007669"/>
    <property type="project" value="UniProtKB-EC"/>
</dbReference>
<evidence type="ECO:0000256" key="2">
    <source>
        <dbReference type="ARBA" id="ARBA00004670"/>
    </source>
</evidence>
<evidence type="ECO:0000256" key="3">
    <source>
        <dbReference type="ARBA" id="ARBA00005189"/>
    </source>
</evidence>
<evidence type="ECO:0000256" key="22">
    <source>
        <dbReference type="PIRSR" id="PIRSR625650-2"/>
    </source>
</evidence>
<evidence type="ECO:0000256" key="11">
    <source>
        <dbReference type="ARBA" id="ARBA00022946"/>
    </source>
</evidence>
<sequence>MVALGAALSDLSPAPSGPGRRHKAETMAAAAAAAAAAGGARAGAGSGCAAEQDRDPDRDRDRAGRRLRVLSGHLLGRPREAVSIRECRARRGAAAAAPAEPTAPPAAQDSGSIPKKRQEVMKWNGWGYNDSKFFLNKKGQIELTGKRYSLSGMVLPTFKDWIQNTLGVNLEHKTTSKASINPNDTPPSIVNEDFLRDLKETNISYSQEADDRVFRAHGHCLHEIFLLREGMFQRIPDIVLWPTCHDDVVTIVNLACKYNLCIIPIGGGTSVSYGLMCPEDETRTIISLDTSQMNRILWVDENNLTAHVEAGITGQELERQLKESGYCTGHEPDSLEFSTVGGWVSTRASGMKKNIYGNIEDLVVHIKMVTPRGIIEKSCQGPRMSTGPDIHHFIMGSEGTLGVVTEATIKIRPVPEYQKYGSVAFPNFEQGVACLREIAKQRCAPASIRLMDNHQFQFGHALKPQVSSIFTSFLDGLKKFYITKFKGFDPNQLSVATLLFEGDREKVLQHEKQVYDIAAKFGGLAAGEDNGQRGYLLTYVIAYIRDLGLEYYVLGESFETSAPWDRVVDLCRNVKERITRECKEKGVQFAPLSTCRVTQTYDAGACIYFYFAFNYRGISDPLSVFEQTEAAAREEILANGGSLSHHHGVGKLRKQWLKESISDVGFGMLKSVKEYVDPNNIFGNKNLL</sequence>
<dbReference type="InterPro" id="IPR016169">
    <property type="entry name" value="FAD-bd_PCMH_sub2"/>
</dbReference>
<evidence type="ECO:0000256" key="9">
    <source>
        <dbReference type="ARBA" id="ARBA00022679"/>
    </source>
</evidence>
<comment type="function">
    <text evidence="25">Catalyzes the exchange of an acyl for a long-chain alkyl group and the formation of the ether bond in the biosynthesis of ether phospholipids.</text>
</comment>
<dbReference type="PANTHER" id="PTHR46568:SF1">
    <property type="entry name" value="ALKYLDIHYDROXYACETONEPHOSPHATE SYNTHASE, PEROXISOMAL"/>
    <property type="match status" value="1"/>
</dbReference>
<gene>
    <name evidence="29" type="primary">AGPS</name>
</gene>
<evidence type="ECO:0000256" key="19">
    <source>
        <dbReference type="ARBA" id="ARBA00053007"/>
    </source>
</evidence>
<keyword evidence="15 25" id="KW-0576">Peroxisome</keyword>
<feature type="binding site" evidence="23">
    <location>
        <begin position="346"/>
        <end position="349"/>
    </location>
    <ligand>
        <name>FAD</name>
        <dbReference type="ChEBI" id="CHEBI:57692"/>
    </ligand>
</feature>
<evidence type="ECO:0000256" key="18">
    <source>
        <dbReference type="ARBA" id="ARBA00050511"/>
    </source>
</evidence>
<dbReference type="GO" id="GO:0008611">
    <property type="term" value="P:ether lipid biosynthetic process"/>
    <property type="evidence" value="ECO:0007669"/>
    <property type="project" value="UniProtKB-UniPathway"/>
</dbReference>
<dbReference type="InterPro" id="IPR025650">
    <property type="entry name" value="Alkyl-DHAP_Synthase"/>
</dbReference>
<feature type="region of interest" description="Disordered" evidence="26">
    <location>
        <begin position="41"/>
        <end position="63"/>
    </location>
</feature>
<feature type="active site" description="Proton donor/acceptor" evidence="21">
    <location>
        <position position="608"/>
    </location>
</feature>
<comment type="cofactor">
    <cofactor evidence="1 23 25">
        <name>FAD</name>
        <dbReference type="ChEBI" id="CHEBI:57692"/>
    </cofactor>
</comment>
<evidence type="ECO:0000256" key="16">
    <source>
        <dbReference type="ARBA" id="ARBA00046271"/>
    </source>
</evidence>
<dbReference type="SUPFAM" id="SSF56176">
    <property type="entry name" value="FAD-binding/transporter-associated domain-like"/>
    <property type="match status" value="1"/>
</dbReference>
<dbReference type="UniPathway" id="UPA00781"/>
<keyword evidence="28" id="KW-1185">Reference proteome</keyword>
<dbReference type="GO" id="GO:0005778">
    <property type="term" value="C:peroxisomal membrane"/>
    <property type="evidence" value="ECO:0007669"/>
    <property type="project" value="UniProtKB-SubCell"/>
</dbReference>